<dbReference type="EMBL" id="JAUHHV010000005">
    <property type="protein sequence ID" value="KAK1424701.1"/>
    <property type="molecule type" value="Genomic_DNA"/>
</dbReference>
<comment type="caution">
    <text evidence="2">The sequence shown here is derived from an EMBL/GenBank/DDBJ whole genome shotgun (WGS) entry which is preliminary data.</text>
</comment>
<protein>
    <submittedName>
        <fullName evidence="2">Uncharacterized protein</fullName>
    </submittedName>
</protein>
<accession>A0AAD8KNV1</accession>
<dbReference type="AlphaFoldDB" id="A0AAD8KNV1"/>
<reference evidence="2" key="1">
    <citation type="journal article" date="2023" name="bioRxiv">
        <title>Improved chromosome-level genome assembly for marigold (Tagetes erecta).</title>
        <authorList>
            <person name="Jiang F."/>
            <person name="Yuan L."/>
            <person name="Wang S."/>
            <person name="Wang H."/>
            <person name="Xu D."/>
            <person name="Wang A."/>
            <person name="Fan W."/>
        </authorList>
    </citation>
    <scope>NUCLEOTIDE SEQUENCE</scope>
    <source>
        <strain evidence="2">WSJ</strain>
        <tissue evidence="2">Leaf</tissue>
    </source>
</reference>
<dbReference type="Proteomes" id="UP001229421">
    <property type="component" value="Unassembled WGS sequence"/>
</dbReference>
<evidence type="ECO:0000313" key="2">
    <source>
        <dbReference type="EMBL" id="KAK1424701.1"/>
    </source>
</evidence>
<feature type="compositionally biased region" description="Gly residues" evidence="1">
    <location>
        <begin position="25"/>
        <end position="42"/>
    </location>
</feature>
<gene>
    <name evidence="2" type="ORF">QVD17_20036</name>
</gene>
<feature type="region of interest" description="Disordered" evidence="1">
    <location>
        <begin position="1"/>
        <end position="63"/>
    </location>
</feature>
<organism evidence="2 3">
    <name type="scientific">Tagetes erecta</name>
    <name type="common">African marigold</name>
    <dbReference type="NCBI Taxonomy" id="13708"/>
    <lineage>
        <taxon>Eukaryota</taxon>
        <taxon>Viridiplantae</taxon>
        <taxon>Streptophyta</taxon>
        <taxon>Embryophyta</taxon>
        <taxon>Tracheophyta</taxon>
        <taxon>Spermatophyta</taxon>
        <taxon>Magnoliopsida</taxon>
        <taxon>eudicotyledons</taxon>
        <taxon>Gunneridae</taxon>
        <taxon>Pentapetalae</taxon>
        <taxon>asterids</taxon>
        <taxon>campanulids</taxon>
        <taxon>Asterales</taxon>
        <taxon>Asteraceae</taxon>
        <taxon>Asteroideae</taxon>
        <taxon>Heliantheae alliance</taxon>
        <taxon>Tageteae</taxon>
        <taxon>Tagetes</taxon>
    </lineage>
</organism>
<evidence type="ECO:0000256" key="1">
    <source>
        <dbReference type="SAM" id="MobiDB-lite"/>
    </source>
</evidence>
<evidence type="ECO:0000313" key="3">
    <source>
        <dbReference type="Proteomes" id="UP001229421"/>
    </source>
</evidence>
<name>A0AAD8KNV1_TARER</name>
<keyword evidence="3" id="KW-1185">Reference proteome</keyword>
<sequence length="77" mass="8018">MEVMDRQLSQRTKDRGMTPSSGSYVGDGNGSDNGGPYGGYGYGDDDGGLNYGSGDDDDGSYGGSESMMMVLVLKMVV</sequence>
<proteinExistence type="predicted"/>